<dbReference type="RefSeq" id="WP_046053610.1">
    <property type="nucleotide sequence ID" value="NZ_LACH01000016.1"/>
</dbReference>
<protein>
    <submittedName>
        <fullName evidence="1">Uncharacterized protein</fullName>
    </submittedName>
</protein>
<name>A0A0F4VC81_PSEFL</name>
<reference evidence="1 2" key="1">
    <citation type="submission" date="2015-03" db="EMBL/GenBank/DDBJ databases">
        <title>Comparative genomics of Pseudomonas insights into diversity of traits involved in vanlence and defense.</title>
        <authorList>
            <person name="Qin Y."/>
        </authorList>
    </citation>
    <scope>NUCLEOTIDE SEQUENCE [LARGE SCALE GENOMIC DNA]</scope>
    <source>
        <strain evidence="1 2">H24</strain>
    </source>
</reference>
<dbReference type="PATRIC" id="fig|294.133.peg.984"/>
<dbReference type="EMBL" id="LACH01000016">
    <property type="protein sequence ID" value="KJZ66115.1"/>
    <property type="molecule type" value="Genomic_DNA"/>
</dbReference>
<proteinExistence type="predicted"/>
<dbReference type="OrthoDB" id="6861349at2"/>
<dbReference type="AlphaFoldDB" id="A0A0F4VC81"/>
<organism evidence="1 2">
    <name type="scientific">Pseudomonas fluorescens</name>
    <dbReference type="NCBI Taxonomy" id="294"/>
    <lineage>
        <taxon>Bacteria</taxon>
        <taxon>Pseudomonadati</taxon>
        <taxon>Pseudomonadota</taxon>
        <taxon>Gammaproteobacteria</taxon>
        <taxon>Pseudomonadales</taxon>
        <taxon>Pseudomonadaceae</taxon>
        <taxon>Pseudomonas</taxon>
    </lineage>
</organism>
<gene>
    <name evidence="1" type="ORF">VD17_09460</name>
</gene>
<comment type="caution">
    <text evidence="1">The sequence shown here is derived from an EMBL/GenBank/DDBJ whole genome shotgun (WGS) entry which is preliminary data.</text>
</comment>
<evidence type="ECO:0000313" key="2">
    <source>
        <dbReference type="Proteomes" id="UP000033400"/>
    </source>
</evidence>
<sequence length="454" mass="49769">MSNQTLKIDRVMILGWTPPVIHPDNPEGGIGLSLVTPAGVRVLVDPWLNMGEYDTAELLLNDLPTSVASKTIQADEVDKRFTLDLPGGYLQNGINRIRLRVKRTSQPPETSDDLVALFNTPRPGGEVTGSGDNPNLVMSLPADVISKGVDADRAAQGVDITLKYPYMRAHDKITLDCDGHTVLHTVTAAQATAGTIVLKLFADAFKNDNPRFAMRLRSVDQIGNSTGPQAIWSKTTYIDVHLKRPVLDLKPPKVLEAFGSNGTVLTFDDMYSADYARVQVAYTGSFTGHTVKVYWQGRNSTYGSETQAIGQPGQTLTFLIHRLDVIDCIGSGAKVFYTVLHSGIPDPIESRPLNLTVTPQRFNLPEPTLSSDKRTATVSYVGMTTGYTVRIAWHGKVTRYGPETPITSTSQMRLSIDPAWIAESAGLPVRVNYTVLRTSSGDRLMFSWVLRLRV</sequence>
<dbReference type="Proteomes" id="UP000033400">
    <property type="component" value="Unassembled WGS sequence"/>
</dbReference>
<evidence type="ECO:0000313" key="1">
    <source>
        <dbReference type="EMBL" id="KJZ66115.1"/>
    </source>
</evidence>
<accession>A0A0F4VC81</accession>